<dbReference type="PROSITE" id="PS50109">
    <property type="entry name" value="HIS_KIN"/>
    <property type="match status" value="1"/>
</dbReference>
<dbReference type="CDD" id="cd00130">
    <property type="entry name" value="PAS"/>
    <property type="match status" value="1"/>
</dbReference>
<comment type="catalytic activity">
    <reaction evidence="1">
        <text>ATP + protein L-histidine = ADP + protein N-phospho-L-histidine.</text>
        <dbReference type="EC" id="2.7.13.3"/>
    </reaction>
</comment>
<evidence type="ECO:0000256" key="8">
    <source>
        <dbReference type="ARBA" id="ARBA00023012"/>
    </source>
</evidence>
<dbReference type="SMART" id="SM00091">
    <property type="entry name" value="PAS"/>
    <property type="match status" value="2"/>
</dbReference>
<dbReference type="RefSeq" id="WP_200359371.1">
    <property type="nucleotide sequence ID" value="NZ_JAENIL010000087.1"/>
</dbReference>
<dbReference type="EC" id="2.7.13.3" evidence="2"/>
<feature type="coiled-coil region" evidence="12">
    <location>
        <begin position="245"/>
        <end position="276"/>
    </location>
</feature>
<dbReference type="Proteomes" id="UP000617628">
    <property type="component" value="Unassembled WGS sequence"/>
</dbReference>
<keyword evidence="4" id="KW-0808">Transferase</keyword>
<keyword evidence="8" id="KW-0902">Two-component regulatory system</keyword>
<keyword evidence="16" id="KW-1185">Reference proteome</keyword>
<dbReference type="SUPFAM" id="SSF55874">
    <property type="entry name" value="ATPase domain of HSP90 chaperone/DNA topoisomerase II/histidine kinase"/>
    <property type="match status" value="1"/>
</dbReference>
<evidence type="ECO:0000256" key="7">
    <source>
        <dbReference type="ARBA" id="ARBA00022840"/>
    </source>
</evidence>
<keyword evidence="5" id="KW-0547">Nucleotide-binding</keyword>
<evidence type="ECO:0000313" key="16">
    <source>
        <dbReference type="Proteomes" id="UP000617628"/>
    </source>
</evidence>
<evidence type="ECO:0000256" key="4">
    <source>
        <dbReference type="ARBA" id="ARBA00022679"/>
    </source>
</evidence>
<evidence type="ECO:0000256" key="1">
    <source>
        <dbReference type="ARBA" id="ARBA00000085"/>
    </source>
</evidence>
<dbReference type="InterPro" id="IPR001789">
    <property type="entry name" value="Sig_transdc_resp-reg_receiver"/>
</dbReference>
<evidence type="ECO:0000256" key="9">
    <source>
        <dbReference type="ARBA" id="ARBA00064003"/>
    </source>
</evidence>
<dbReference type="InterPro" id="IPR004358">
    <property type="entry name" value="Sig_transdc_His_kin-like_C"/>
</dbReference>
<dbReference type="Pfam" id="PF02518">
    <property type="entry name" value="HATPase_c"/>
    <property type="match status" value="1"/>
</dbReference>
<dbReference type="PANTHER" id="PTHR45339">
    <property type="entry name" value="HYBRID SIGNAL TRANSDUCTION HISTIDINE KINASE J"/>
    <property type="match status" value="1"/>
</dbReference>
<name>A0A934S3I3_9BACT</name>
<dbReference type="Gene3D" id="3.40.50.2300">
    <property type="match status" value="1"/>
</dbReference>
<dbReference type="Pfam" id="PF00512">
    <property type="entry name" value="HisKA"/>
    <property type="match status" value="1"/>
</dbReference>
<dbReference type="FunFam" id="3.30.565.10:FF:000010">
    <property type="entry name" value="Sensor histidine kinase RcsC"/>
    <property type="match status" value="1"/>
</dbReference>
<dbReference type="Gene3D" id="3.30.565.10">
    <property type="entry name" value="Histidine kinase-like ATPase, C-terminal domain"/>
    <property type="match status" value="1"/>
</dbReference>
<dbReference type="Gene3D" id="1.10.287.130">
    <property type="match status" value="1"/>
</dbReference>
<dbReference type="PROSITE" id="PS50110">
    <property type="entry name" value="RESPONSE_REGULATORY"/>
    <property type="match status" value="1"/>
</dbReference>
<evidence type="ECO:0000256" key="6">
    <source>
        <dbReference type="ARBA" id="ARBA00022777"/>
    </source>
</evidence>
<dbReference type="SUPFAM" id="SSF55785">
    <property type="entry name" value="PYP-like sensor domain (PAS domain)"/>
    <property type="match status" value="1"/>
</dbReference>
<sequence>MTLDHLIHPATAARLFDQLESLARVKTTVGCELTKHALDAVSEPCFLADSAGKIEHANPTLKELLPSGEALPLTWFEQKVTAQRVAAEGTSGPIWIPSSNGSPIPAIMVVRPNAEDFIGIIYLCEAENTASNPSAQTWEAELADLSNEGLARTDSSGNIVYLNEAFAKLFDRDSREELVGSNWKHLLCVEDLGRFESEIQPSMAFTGDWTGTLGDKELSISMQADGGLLLAWATPTVDASYEEAIHEAKLETKQLYQQLDEAIAKANTAALEAELANQAKSAFLASMSHEIRTPMNAVIGLTGVLLDTQIDDEQRDYLQTIRSSGDALLVLINDILDFSKIESDKMELEERPLDPRGCVEESLELLAEKATSKGLELCYEFAPQVPYGIAGDVTRLRQILVNLVGNAIKFTERGQIEVYVDTKEEDDKPCLLEFTVRDSGIGIPYEKQHRLFDSFSQVDSSTTRKYGGTGLGLAISKKLTELMGGEMSVKSKEGQGSSFIFTIQAKATDPVVYSPELDHRGKSLLKGKSALVVQPNSTVSGILKRQLNRWEANTDTAQTIEECLGTPDDPRYDLLFVDQSYDEKQRARLLQQFANAKLVRVAPYGKNGDCSLGSFVVTKPLKPSNLIDVVSKTLQSDCSSTGLAESKSAQTDKQKPGQTYPLRILMAEDNKVNQKVGALILKKLGFNIDFANNGREVIDILDRESYDVVLMDIQMPEMDGYEATREISKRYPAGKQPYIIALTANAMQGDRERAIAAGMHDYVSKPIRRKAIEAALVQAYQATKKAPDLEVVEGN</sequence>
<dbReference type="FunFam" id="1.10.287.130:FF:000002">
    <property type="entry name" value="Two-component osmosensing histidine kinase"/>
    <property type="match status" value="1"/>
</dbReference>
<dbReference type="InterPro" id="IPR011006">
    <property type="entry name" value="CheY-like_superfamily"/>
</dbReference>
<dbReference type="Pfam" id="PF13426">
    <property type="entry name" value="PAS_9"/>
    <property type="match status" value="1"/>
</dbReference>
<reference evidence="15" key="1">
    <citation type="submission" date="2021-01" db="EMBL/GenBank/DDBJ databases">
        <title>Modified the classification status of verrucomicrobia.</title>
        <authorList>
            <person name="Feng X."/>
        </authorList>
    </citation>
    <scope>NUCLEOTIDE SEQUENCE</scope>
    <source>
        <strain evidence="15">KCTC 13126</strain>
    </source>
</reference>
<evidence type="ECO:0000256" key="5">
    <source>
        <dbReference type="ARBA" id="ARBA00022741"/>
    </source>
</evidence>
<evidence type="ECO:0000256" key="3">
    <source>
        <dbReference type="ARBA" id="ARBA00022553"/>
    </source>
</evidence>
<feature type="modified residue" description="4-aspartylphosphate" evidence="11">
    <location>
        <position position="712"/>
    </location>
</feature>
<dbReference type="InterPro" id="IPR036097">
    <property type="entry name" value="HisK_dim/P_sf"/>
</dbReference>
<keyword evidence="12" id="KW-0175">Coiled coil</keyword>
<dbReference type="GO" id="GO:0000155">
    <property type="term" value="F:phosphorelay sensor kinase activity"/>
    <property type="evidence" value="ECO:0007669"/>
    <property type="project" value="InterPro"/>
</dbReference>
<dbReference type="AlphaFoldDB" id="A0A934S3I3"/>
<dbReference type="Gene3D" id="3.30.450.20">
    <property type="entry name" value="PAS domain"/>
    <property type="match status" value="1"/>
</dbReference>
<evidence type="ECO:0000256" key="12">
    <source>
        <dbReference type="SAM" id="Coils"/>
    </source>
</evidence>
<evidence type="ECO:0000259" key="13">
    <source>
        <dbReference type="PROSITE" id="PS50109"/>
    </source>
</evidence>
<dbReference type="InterPro" id="IPR035965">
    <property type="entry name" value="PAS-like_dom_sf"/>
</dbReference>
<dbReference type="CDD" id="cd00082">
    <property type="entry name" value="HisKA"/>
    <property type="match status" value="1"/>
</dbReference>
<keyword evidence="6" id="KW-0418">Kinase</keyword>
<evidence type="ECO:0000256" key="11">
    <source>
        <dbReference type="PROSITE-ProRule" id="PRU00169"/>
    </source>
</evidence>
<dbReference type="CDD" id="cd17546">
    <property type="entry name" value="REC_hyHK_CKI1_RcsC-like"/>
    <property type="match status" value="1"/>
</dbReference>
<dbReference type="SMART" id="SM00448">
    <property type="entry name" value="REC"/>
    <property type="match status" value="1"/>
</dbReference>
<gene>
    <name evidence="15" type="ORF">JIN87_26295</name>
</gene>
<dbReference type="InterPro" id="IPR036890">
    <property type="entry name" value="HATPase_C_sf"/>
</dbReference>
<accession>A0A934S3I3</accession>
<dbReference type="PANTHER" id="PTHR45339:SF1">
    <property type="entry name" value="HYBRID SIGNAL TRANSDUCTION HISTIDINE KINASE J"/>
    <property type="match status" value="1"/>
</dbReference>
<feature type="domain" description="Histidine kinase" evidence="13">
    <location>
        <begin position="286"/>
        <end position="507"/>
    </location>
</feature>
<protein>
    <recommendedName>
        <fullName evidence="10">Sensory/regulatory protein RpfC</fullName>
        <ecNumber evidence="2">2.7.13.3</ecNumber>
    </recommendedName>
</protein>
<dbReference type="InterPro" id="IPR000014">
    <property type="entry name" value="PAS"/>
</dbReference>
<dbReference type="SMART" id="SM00388">
    <property type="entry name" value="HisKA"/>
    <property type="match status" value="1"/>
</dbReference>
<dbReference type="SMART" id="SM00387">
    <property type="entry name" value="HATPase_c"/>
    <property type="match status" value="1"/>
</dbReference>
<proteinExistence type="predicted"/>
<dbReference type="InterPro" id="IPR003594">
    <property type="entry name" value="HATPase_dom"/>
</dbReference>
<comment type="caution">
    <text evidence="15">The sequence shown here is derived from an EMBL/GenBank/DDBJ whole genome shotgun (WGS) entry which is preliminary data.</text>
</comment>
<keyword evidence="3 11" id="KW-0597">Phosphoprotein</keyword>
<dbReference type="EMBL" id="JAENIL010000087">
    <property type="protein sequence ID" value="MBK1880424.1"/>
    <property type="molecule type" value="Genomic_DNA"/>
</dbReference>
<dbReference type="SUPFAM" id="SSF47384">
    <property type="entry name" value="Homodimeric domain of signal transducing histidine kinase"/>
    <property type="match status" value="1"/>
</dbReference>
<evidence type="ECO:0000313" key="15">
    <source>
        <dbReference type="EMBL" id="MBK1880424.1"/>
    </source>
</evidence>
<dbReference type="SUPFAM" id="SSF52172">
    <property type="entry name" value="CheY-like"/>
    <property type="match status" value="2"/>
</dbReference>
<evidence type="ECO:0000256" key="2">
    <source>
        <dbReference type="ARBA" id="ARBA00012438"/>
    </source>
</evidence>
<dbReference type="CDD" id="cd16922">
    <property type="entry name" value="HATPase_EvgS-ArcB-TorS-like"/>
    <property type="match status" value="1"/>
</dbReference>
<evidence type="ECO:0000259" key="14">
    <source>
        <dbReference type="PROSITE" id="PS50110"/>
    </source>
</evidence>
<dbReference type="GO" id="GO:0005524">
    <property type="term" value="F:ATP binding"/>
    <property type="evidence" value="ECO:0007669"/>
    <property type="project" value="UniProtKB-KW"/>
</dbReference>
<dbReference type="InterPro" id="IPR005467">
    <property type="entry name" value="His_kinase_dom"/>
</dbReference>
<organism evidence="15 16">
    <name type="scientific">Pelagicoccus mobilis</name>
    <dbReference type="NCBI Taxonomy" id="415221"/>
    <lineage>
        <taxon>Bacteria</taxon>
        <taxon>Pseudomonadati</taxon>
        <taxon>Verrucomicrobiota</taxon>
        <taxon>Opitutia</taxon>
        <taxon>Puniceicoccales</taxon>
        <taxon>Pelagicoccaceae</taxon>
        <taxon>Pelagicoccus</taxon>
    </lineage>
</organism>
<dbReference type="InterPro" id="IPR003661">
    <property type="entry name" value="HisK_dim/P_dom"/>
</dbReference>
<keyword evidence="7" id="KW-0067">ATP-binding</keyword>
<evidence type="ECO:0000256" key="10">
    <source>
        <dbReference type="ARBA" id="ARBA00068150"/>
    </source>
</evidence>
<dbReference type="PRINTS" id="PR00344">
    <property type="entry name" value="BCTRLSENSOR"/>
</dbReference>
<dbReference type="Pfam" id="PF00072">
    <property type="entry name" value="Response_reg"/>
    <property type="match status" value="1"/>
</dbReference>
<feature type="domain" description="Response regulatory" evidence="14">
    <location>
        <begin position="663"/>
        <end position="780"/>
    </location>
</feature>
<comment type="subunit">
    <text evidence="9">At low DSF concentrations, interacts with RpfF.</text>
</comment>